<name>A0A6C0D1D1_9ZZZZ</name>
<dbReference type="EMBL" id="MN739518">
    <property type="protein sequence ID" value="QHT09904.1"/>
    <property type="molecule type" value="Genomic_DNA"/>
</dbReference>
<accession>A0A6C0D1D1</accession>
<proteinExistence type="predicted"/>
<sequence length="112" mass="13005">MKTKHFKTYPLDTSSEPWGKVQPATMTERRELLSTCGSSCFLDAKNLKFPVCDKVNKENKDTKTMVKTMVKTGECRYNERAIKRAVPSRAGEWKYERVKKQDEKLEKKLGIE</sequence>
<evidence type="ECO:0000256" key="1">
    <source>
        <dbReference type="SAM" id="MobiDB-lite"/>
    </source>
</evidence>
<organism evidence="2">
    <name type="scientific">viral metagenome</name>
    <dbReference type="NCBI Taxonomy" id="1070528"/>
    <lineage>
        <taxon>unclassified sequences</taxon>
        <taxon>metagenomes</taxon>
        <taxon>organismal metagenomes</taxon>
    </lineage>
</organism>
<feature type="region of interest" description="Disordered" evidence="1">
    <location>
        <begin position="1"/>
        <end position="20"/>
    </location>
</feature>
<dbReference type="AlphaFoldDB" id="A0A6C0D1D1"/>
<evidence type="ECO:0000313" key="2">
    <source>
        <dbReference type="EMBL" id="QHT09904.1"/>
    </source>
</evidence>
<protein>
    <submittedName>
        <fullName evidence="2">Uncharacterized protein</fullName>
    </submittedName>
</protein>
<reference evidence="2" key="1">
    <citation type="journal article" date="2020" name="Nature">
        <title>Giant virus diversity and host interactions through global metagenomics.</title>
        <authorList>
            <person name="Schulz F."/>
            <person name="Roux S."/>
            <person name="Paez-Espino D."/>
            <person name="Jungbluth S."/>
            <person name="Walsh D.A."/>
            <person name="Denef V.J."/>
            <person name="McMahon K.D."/>
            <person name="Konstantinidis K.T."/>
            <person name="Eloe-Fadrosh E.A."/>
            <person name="Kyrpides N.C."/>
            <person name="Woyke T."/>
        </authorList>
    </citation>
    <scope>NUCLEOTIDE SEQUENCE</scope>
    <source>
        <strain evidence="2">GVMAG-M-3300023174-104</strain>
    </source>
</reference>